<keyword evidence="1" id="KW-0808">Transferase</keyword>
<keyword evidence="1" id="KW-0489">Methyltransferase</keyword>
<evidence type="ECO:0000313" key="2">
    <source>
        <dbReference type="Proteomes" id="UP001372526"/>
    </source>
</evidence>
<sequence length="228" mass="26570">MKLDIERVVFIGRTFEEYCDMFQLCDEDIQNKKILDCPAGACSFTAVANAKGGDVTACDVVYQFDGEALYEKGLQDVIHTMEHMEKAKDNYIWNYFSSVEDLRKHRLEALQVCGTDMKHNQEKYVYATLPNLPFQDEEFDIVLSAHFLFMYGDRFDYKFHVDTITELLRVAKQEIRIFPCIDLKGERYEFLDELIGNLRNNGCEVEEVQVPYEFQKNGNTMLQIKKGC</sequence>
<name>A0ABU8FG34_9BACI</name>
<proteinExistence type="predicted"/>
<accession>A0ABU8FG34</accession>
<reference evidence="1 2" key="1">
    <citation type="submission" date="2024-01" db="EMBL/GenBank/DDBJ databases">
        <title>Seven novel Bacillus-like species.</title>
        <authorList>
            <person name="Liu G."/>
        </authorList>
    </citation>
    <scope>NUCLEOTIDE SEQUENCE [LARGE SCALE GENOMIC DNA]</scope>
    <source>
        <strain evidence="1 2">FJAT-51639</strain>
    </source>
</reference>
<keyword evidence="2" id="KW-1185">Reference proteome</keyword>
<dbReference type="InterPro" id="IPR029063">
    <property type="entry name" value="SAM-dependent_MTases_sf"/>
</dbReference>
<dbReference type="RefSeq" id="WP_336471725.1">
    <property type="nucleotide sequence ID" value="NZ_JBAWSX010000002.1"/>
</dbReference>
<dbReference type="EMBL" id="JBAWSX010000002">
    <property type="protein sequence ID" value="MEI4800914.1"/>
    <property type="molecule type" value="Genomic_DNA"/>
</dbReference>
<comment type="caution">
    <text evidence="1">The sequence shown here is derived from an EMBL/GenBank/DDBJ whole genome shotgun (WGS) entry which is preliminary data.</text>
</comment>
<protein>
    <submittedName>
        <fullName evidence="1">SAM-dependent methyltransferase</fullName>
    </submittedName>
</protein>
<dbReference type="Proteomes" id="UP001372526">
    <property type="component" value="Unassembled WGS sequence"/>
</dbReference>
<dbReference type="GO" id="GO:0032259">
    <property type="term" value="P:methylation"/>
    <property type="evidence" value="ECO:0007669"/>
    <property type="project" value="UniProtKB-KW"/>
</dbReference>
<gene>
    <name evidence="1" type="ORF">WAZ07_06155</name>
</gene>
<dbReference type="GO" id="GO:0008168">
    <property type="term" value="F:methyltransferase activity"/>
    <property type="evidence" value="ECO:0007669"/>
    <property type="project" value="UniProtKB-KW"/>
</dbReference>
<evidence type="ECO:0000313" key="1">
    <source>
        <dbReference type="EMBL" id="MEI4800914.1"/>
    </source>
</evidence>
<dbReference type="Gene3D" id="3.40.50.150">
    <property type="entry name" value="Vaccinia Virus protein VP39"/>
    <property type="match status" value="1"/>
</dbReference>
<organism evidence="1 2">
    <name type="scientific">Bacillus bruguierae</name>
    <dbReference type="NCBI Taxonomy" id="3127667"/>
    <lineage>
        <taxon>Bacteria</taxon>
        <taxon>Bacillati</taxon>
        <taxon>Bacillota</taxon>
        <taxon>Bacilli</taxon>
        <taxon>Bacillales</taxon>
        <taxon>Bacillaceae</taxon>
        <taxon>Bacillus</taxon>
    </lineage>
</organism>
<dbReference type="SUPFAM" id="SSF53335">
    <property type="entry name" value="S-adenosyl-L-methionine-dependent methyltransferases"/>
    <property type="match status" value="1"/>
</dbReference>